<dbReference type="STRING" id="321267.SHM7688_03049"/>
<dbReference type="Pfam" id="PF00441">
    <property type="entry name" value="Acyl-CoA_dh_1"/>
    <property type="match status" value="1"/>
</dbReference>
<dbReference type="Pfam" id="PF02770">
    <property type="entry name" value="Acyl-CoA_dh_M"/>
    <property type="match status" value="1"/>
</dbReference>
<dbReference type="InterPro" id="IPR009075">
    <property type="entry name" value="AcylCo_DH/oxidase_C"/>
</dbReference>
<dbReference type="Pfam" id="PF02771">
    <property type="entry name" value="Acyl-CoA_dh_N"/>
    <property type="match status" value="1"/>
</dbReference>
<dbReference type="Gene3D" id="1.20.140.10">
    <property type="entry name" value="Butyryl-CoA Dehydrogenase, subunit A, domain 3"/>
    <property type="match status" value="1"/>
</dbReference>
<evidence type="ECO:0000256" key="3">
    <source>
        <dbReference type="ARBA" id="ARBA00022630"/>
    </source>
</evidence>
<evidence type="ECO:0000256" key="11">
    <source>
        <dbReference type="RuleBase" id="RU362125"/>
    </source>
</evidence>
<dbReference type="Gene3D" id="2.40.110.10">
    <property type="entry name" value="Butyryl-CoA Dehydrogenase, subunit A, domain 2"/>
    <property type="match status" value="1"/>
</dbReference>
<dbReference type="AlphaFoldDB" id="A0A0P1FDW4"/>
<sequence length="404" mass="44266">MAKDLAPQSKPDLGSFNWEDPFLIENQLEEDERLVRDSARAYCDEKLAPRVTAAFENEETDPAIFAEMGEMGLLGTTIPEEYGGIGAGYVTYGLVAREVERVDSGYRSMMSVQSSLVMYPIYAYGSEEQRKKYLPKLASGEWIGCFGLTEPDAGSDPAGMKTTAKKVDGGYVLHGSKMWISNSPIADVFVVWAKSEAHGGKIRGFVLEKGMKGLSAPKIMHKASLRASITGEIVLDNVEVSEDALLPNIEGLKGPFGCLNRARYGIAWGAMGAAEYCWHAARQYGLDRKQFNKPLAQTQLFQLKLANMQTEISLGLQAALRVGRLMDEAKAAPEMVSIIKRNNCGKALDIARLSRDMHGGNGISLEFGVIRHMVNLETVNTYEGTHDVHALILGRAQTGLQAFF</sequence>
<evidence type="ECO:0000256" key="1">
    <source>
        <dbReference type="ARBA" id="ARBA00001974"/>
    </source>
</evidence>
<evidence type="ECO:0000259" key="14">
    <source>
        <dbReference type="Pfam" id="PF02771"/>
    </source>
</evidence>
<dbReference type="InterPro" id="IPR052033">
    <property type="entry name" value="Glutaryl-CoA_DH_mitochondrial"/>
</dbReference>
<dbReference type="PANTHER" id="PTHR42807:SF1">
    <property type="entry name" value="GLUTARYL-COA DEHYDROGENASE, MITOCHONDRIAL"/>
    <property type="match status" value="1"/>
</dbReference>
<dbReference type="SUPFAM" id="SSF56645">
    <property type="entry name" value="Acyl-CoA dehydrogenase NM domain-like"/>
    <property type="match status" value="1"/>
</dbReference>
<evidence type="ECO:0000256" key="6">
    <source>
        <dbReference type="ARBA" id="ARBA00023002"/>
    </source>
</evidence>
<dbReference type="Gene3D" id="1.10.540.10">
    <property type="entry name" value="Acyl-CoA dehydrogenase/oxidase, N-terminal domain"/>
    <property type="match status" value="1"/>
</dbReference>
<dbReference type="OrthoDB" id="9775090at2"/>
<evidence type="ECO:0000256" key="8">
    <source>
        <dbReference type="ARBA" id="ARBA00037927"/>
    </source>
</evidence>
<evidence type="ECO:0000256" key="5">
    <source>
        <dbReference type="ARBA" id="ARBA00022946"/>
    </source>
</evidence>
<dbReference type="RefSeq" id="WP_058240741.1">
    <property type="nucleotide sequence ID" value="NZ_CYPW01000027.1"/>
</dbReference>
<evidence type="ECO:0000256" key="9">
    <source>
        <dbReference type="ARBA" id="ARBA00039033"/>
    </source>
</evidence>
<reference evidence="15 16" key="1">
    <citation type="submission" date="2015-09" db="EMBL/GenBank/DDBJ databases">
        <authorList>
            <consortium name="Swine Surveillance"/>
        </authorList>
    </citation>
    <scope>NUCLEOTIDE SEQUENCE [LARGE SCALE GENOMIC DNA]</scope>
    <source>
        <strain evidence="15 16">CECT 7688</strain>
    </source>
</reference>
<proteinExistence type="inferred from homology"/>
<dbReference type="FunFam" id="1.10.540.10:FF:000003">
    <property type="entry name" value="glutaryl-CoA dehydrogenase, mitochondrial"/>
    <property type="match status" value="1"/>
</dbReference>
<dbReference type="InterPro" id="IPR013786">
    <property type="entry name" value="AcylCoA_DH/ox_N"/>
</dbReference>
<dbReference type="FunFam" id="1.20.140.10:FF:000006">
    <property type="entry name" value="Glutaryl-CoA dehydrogenase, mitochondrial"/>
    <property type="match status" value="1"/>
</dbReference>
<dbReference type="CDD" id="cd01151">
    <property type="entry name" value="GCD"/>
    <property type="match status" value="1"/>
</dbReference>
<evidence type="ECO:0000259" key="12">
    <source>
        <dbReference type="Pfam" id="PF00441"/>
    </source>
</evidence>
<comment type="cofactor">
    <cofactor evidence="1 11">
        <name>FAD</name>
        <dbReference type="ChEBI" id="CHEBI:57692"/>
    </cofactor>
</comment>
<accession>A0A0P1FDW4</accession>
<dbReference type="PANTHER" id="PTHR42807">
    <property type="entry name" value="GLUTARYL-COA DEHYDROGENASE, MITOCHONDRIAL"/>
    <property type="match status" value="1"/>
</dbReference>
<dbReference type="GO" id="GO:0000062">
    <property type="term" value="F:fatty-acyl-CoA binding"/>
    <property type="evidence" value="ECO:0007669"/>
    <property type="project" value="TreeGrafter"/>
</dbReference>
<comment type="similarity">
    <text evidence="2 11">Belongs to the acyl-CoA dehydrogenase family.</text>
</comment>
<feature type="domain" description="Acyl-CoA dehydrogenase/oxidase C-terminal" evidence="12">
    <location>
        <begin position="257"/>
        <end position="396"/>
    </location>
</feature>
<feature type="domain" description="Acyl-CoA oxidase/dehydrogenase middle" evidence="13">
    <location>
        <begin position="145"/>
        <end position="238"/>
    </location>
</feature>
<evidence type="ECO:0000256" key="2">
    <source>
        <dbReference type="ARBA" id="ARBA00009347"/>
    </source>
</evidence>
<dbReference type="EMBL" id="CYPW01000027">
    <property type="protein sequence ID" value="CUH53595.1"/>
    <property type="molecule type" value="Genomic_DNA"/>
</dbReference>
<evidence type="ECO:0000256" key="4">
    <source>
        <dbReference type="ARBA" id="ARBA00022827"/>
    </source>
</evidence>
<dbReference type="InterPro" id="IPR009100">
    <property type="entry name" value="AcylCoA_DH/oxidase_NM_dom_sf"/>
</dbReference>
<dbReference type="GO" id="GO:0004361">
    <property type="term" value="F:glutaryl-CoA dehydrogenase activity"/>
    <property type="evidence" value="ECO:0007669"/>
    <property type="project" value="UniProtKB-EC"/>
</dbReference>
<organism evidence="15 16">
    <name type="scientific">Shimia marina</name>
    <dbReference type="NCBI Taxonomy" id="321267"/>
    <lineage>
        <taxon>Bacteria</taxon>
        <taxon>Pseudomonadati</taxon>
        <taxon>Pseudomonadota</taxon>
        <taxon>Alphaproteobacteria</taxon>
        <taxon>Rhodobacterales</taxon>
        <taxon>Roseobacteraceae</taxon>
    </lineage>
</organism>
<dbReference type="GO" id="GO:0050660">
    <property type="term" value="F:flavin adenine dinucleotide binding"/>
    <property type="evidence" value="ECO:0007669"/>
    <property type="project" value="InterPro"/>
</dbReference>
<dbReference type="InterPro" id="IPR006089">
    <property type="entry name" value="Acyl-CoA_DH_CS"/>
</dbReference>
<feature type="domain" description="Acyl-CoA dehydrogenase/oxidase N-terminal" evidence="14">
    <location>
        <begin position="30"/>
        <end position="141"/>
    </location>
</feature>
<keyword evidence="16" id="KW-1185">Reference proteome</keyword>
<dbReference type="SUPFAM" id="SSF47203">
    <property type="entry name" value="Acyl-CoA dehydrogenase C-terminal domain-like"/>
    <property type="match status" value="1"/>
</dbReference>
<evidence type="ECO:0000313" key="16">
    <source>
        <dbReference type="Proteomes" id="UP000054823"/>
    </source>
</evidence>
<keyword evidence="3 11" id="KW-0285">Flavoprotein</keyword>
<dbReference type="InterPro" id="IPR037069">
    <property type="entry name" value="AcylCoA_DH/ox_N_sf"/>
</dbReference>
<dbReference type="InterPro" id="IPR036250">
    <property type="entry name" value="AcylCo_DH-like_C"/>
</dbReference>
<keyword evidence="6 11" id="KW-0560">Oxidoreductase</keyword>
<dbReference type="InterPro" id="IPR046373">
    <property type="entry name" value="Acyl-CoA_Oxase/DH_mid-dom_sf"/>
</dbReference>
<evidence type="ECO:0000259" key="13">
    <source>
        <dbReference type="Pfam" id="PF02770"/>
    </source>
</evidence>
<gene>
    <name evidence="15" type="primary">acdA_7</name>
    <name evidence="15" type="ORF">SHM7688_03049</name>
</gene>
<comment type="pathway">
    <text evidence="8">Amino-acid metabolism; tryptophan metabolism.</text>
</comment>
<dbReference type="FunFam" id="2.40.110.10:FF:000008">
    <property type="entry name" value="Glutaryl-CoA dehydrogenase, mitochondrial"/>
    <property type="match status" value="1"/>
</dbReference>
<keyword evidence="5" id="KW-0809">Transit peptide</keyword>
<keyword evidence="4 11" id="KW-0274">FAD</keyword>
<protein>
    <recommendedName>
        <fullName evidence="9">glutaryl-CoA dehydrogenase (ETF)</fullName>
        <ecNumber evidence="9">1.3.8.6</ecNumber>
    </recommendedName>
</protein>
<dbReference type="GO" id="GO:0033539">
    <property type="term" value="P:fatty acid beta-oxidation using acyl-CoA dehydrogenase"/>
    <property type="evidence" value="ECO:0007669"/>
    <property type="project" value="TreeGrafter"/>
</dbReference>
<dbReference type="Proteomes" id="UP000054823">
    <property type="component" value="Unassembled WGS sequence"/>
</dbReference>
<dbReference type="GO" id="GO:0046949">
    <property type="term" value="P:fatty-acyl-CoA biosynthetic process"/>
    <property type="evidence" value="ECO:0007669"/>
    <property type="project" value="TreeGrafter"/>
</dbReference>
<dbReference type="PROSITE" id="PS00072">
    <property type="entry name" value="ACYL_COA_DH_1"/>
    <property type="match status" value="1"/>
</dbReference>
<comment type="pathway">
    <text evidence="7">Amino-acid metabolism; lysine degradation.</text>
</comment>
<dbReference type="PROSITE" id="PS00073">
    <property type="entry name" value="ACYL_COA_DH_2"/>
    <property type="match status" value="1"/>
</dbReference>
<dbReference type="EC" id="1.3.8.6" evidence="9"/>
<dbReference type="InterPro" id="IPR006091">
    <property type="entry name" value="Acyl-CoA_Oxase/DH_mid-dom"/>
</dbReference>
<name>A0A0P1FDW4_9RHOB</name>
<evidence type="ECO:0000256" key="7">
    <source>
        <dbReference type="ARBA" id="ARBA00037899"/>
    </source>
</evidence>
<evidence type="ECO:0000313" key="15">
    <source>
        <dbReference type="EMBL" id="CUH53595.1"/>
    </source>
</evidence>
<evidence type="ECO:0000256" key="10">
    <source>
        <dbReference type="ARBA" id="ARBA00049493"/>
    </source>
</evidence>
<comment type="catalytic activity">
    <reaction evidence="10">
        <text>glutaryl-CoA + oxidized [electron-transfer flavoprotein] + 2 H(+) = (2E)-butenoyl-CoA + reduced [electron-transfer flavoprotein] + CO2</text>
        <dbReference type="Rhea" id="RHEA:13389"/>
        <dbReference type="Rhea" id="RHEA-COMP:10685"/>
        <dbReference type="Rhea" id="RHEA-COMP:10686"/>
        <dbReference type="ChEBI" id="CHEBI:15378"/>
        <dbReference type="ChEBI" id="CHEBI:16526"/>
        <dbReference type="ChEBI" id="CHEBI:57332"/>
        <dbReference type="ChEBI" id="CHEBI:57378"/>
        <dbReference type="ChEBI" id="CHEBI:57692"/>
        <dbReference type="ChEBI" id="CHEBI:58307"/>
        <dbReference type="EC" id="1.3.8.6"/>
    </reaction>
</comment>